<name>A0A9D4INX4_DREPO</name>
<proteinExistence type="predicted"/>
<comment type="caution">
    <text evidence="2">The sequence shown here is derived from an EMBL/GenBank/DDBJ whole genome shotgun (WGS) entry which is preliminary data.</text>
</comment>
<reference evidence="2" key="1">
    <citation type="journal article" date="2019" name="bioRxiv">
        <title>The Genome of the Zebra Mussel, Dreissena polymorpha: A Resource for Invasive Species Research.</title>
        <authorList>
            <person name="McCartney M.A."/>
            <person name="Auch B."/>
            <person name="Kono T."/>
            <person name="Mallez S."/>
            <person name="Zhang Y."/>
            <person name="Obille A."/>
            <person name="Becker A."/>
            <person name="Abrahante J.E."/>
            <person name="Garbe J."/>
            <person name="Badalamenti J.P."/>
            <person name="Herman A."/>
            <person name="Mangelson H."/>
            <person name="Liachko I."/>
            <person name="Sullivan S."/>
            <person name="Sone E.D."/>
            <person name="Koren S."/>
            <person name="Silverstein K.A.T."/>
            <person name="Beckman K.B."/>
            <person name="Gohl D.M."/>
        </authorList>
    </citation>
    <scope>NUCLEOTIDE SEQUENCE</scope>
    <source>
        <strain evidence="2">Duluth1</strain>
        <tissue evidence="2">Whole animal</tissue>
    </source>
</reference>
<gene>
    <name evidence="2" type="ORF">DPMN_160610</name>
</gene>
<organism evidence="2 3">
    <name type="scientific">Dreissena polymorpha</name>
    <name type="common">Zebra mussel</name>
    <name type="synonym">Mytilus polymorpha</name>
    <dbReference type="NCBI Taxonomy" id="45954"/>
    <lineage>
        <taxon>Eukaryota</taxon>
        <taxon>Metazoa</taxon>
        <taxon>Spiralia</taxon>
        <taxon>Lophotrochozoa</taxon>
        <taxon>Mollusca</taxon>
        <taxon>Bivalvia</taxon>
        <taxon>Autobranchia</taxon>
        <taxon>Heteroconchia</taxon>
        <taxon>Euheterodonta</taxon>
        <taxon>Imparidentia</taxon>
        <taxon>Neoheterodontei</taxon>
        <taxon>Myida</taxon>
        <taxon>Dreissenoidea</taxon>
        <taxon>Dreissenidae</taxon>
        <taxon>Dreissena</taxon>
    </lineage>
</organism>
<evidence type="ECO:0000259" key="1">
    <source>
        <dbReference type="Pfam" id="PF13873"/>
    </source>
</evidence>
<keyword evidence="3" id="KW-1185">Reference proteome</keyword>
<accession>A0A9D4INX4</accession>
<reference evidence="2" key="2">
    <citation type="submission" date="2020-11" db="EMBL/GenBank/DDBJ databases">
        <authorList>
            <person name="McCartney M.A."/>
            <person name="Auch B."/>
            <person name="Kono T."/>
            <person name="Mallez S."/>
            <person name="Becker A."/>
            <person name="Gohl D.M."/>
            <person name="Silverstein K.A.T."/>
            <person name="Koren S."/>
            <person name="Bechman K.B."/>
            <person name="Herman A."/>
            <person name="Abrahante J.E."/>
            <person name="Garbe J."/>
        </authorList>
    </citation>
    <scope>NUCLEOTIDE SEQUENCE</scope>
    <source>
        <strain evidence="2">Duluth1</strain>
        <tissue evidence="2">Whole animal</tissue>
    </source>
</reference>
<protein>
    <recommendedName>
        <fullName evidence="1">Myb/SANT-like DNA-binding domain-containing protein</fullName>
    </recommendedName>
</protein>
<dbReference type="InterPro" id="IPR028002">
    <property type="entry name" value="Myb_DNA-bind_5"/>
</dbReference>
<evidence type="ECO:0000313" key="3">
    <source>
        <dbReference type="Proteomes" id="UP000828390"/>
    </source>
</evidence>
<dbReference type="Proteomes" id="UP000828390">
    <property type="component" value="Unassembled WGS sequence"/>
</dbReference>
<dbReference type="Pfam" id="PF13873">
    <property type="entry name" value="Myb_DNA-bind_5"/>
    <property type="match status" value="1"/>
</dbReference>
<feature type="domain" description="Myb/SANT-like DNA-binding" evidence="1">
    <location>
        <begin position="6"/>
        <end position="76"/>
    </location>
</feature>
<sequence>MDNAKRAKAFSEREIDVTTEDMKLNIPKLRTNRGLGDPGMGAQVREIWSELLASVNACGNGLRTLQEIKESWRNMVNIE</sequence>
<evidence type="ECO:0000313" key="2">
    <source>
        <dbReference type="EMBL" id="KAH3782691.1"/>
    </source>
</evidence>
<dbReference type="EMBL" id="JAIWYP010000008">
    <property type="protein sequence ID" value="KAH3782691.1"/>
    <property type="molecule type" value="Genomic_DNA"/>
</dbReference>
<dbReference type="AlphaFoldDB" id="A0A9D4INX4"/>